<accession>A0A6J7RRS8</accession>
<evidence type="ECO:0000256" key="1">
    <source>
        <dbReference type="SAM" id="MobiDB-lite"/>
    </source>
</evidence>
<proteinExistence type="predicted"/>
<evidence type="ECO:0000313" key="2">
    <source>
        <dbReference type="EMBL" id="CAB5031633.1"/>
    </source>
</evidence>
<sequence length="107" mass="10809">MNGSAVAPTPAAPTPSNSLASGSITKAAAAGGRITISGQSSDPNGPPLVRVVSTMGSVRAVRDYRSTNGRFSVSWDGSKGTRSVCVTVFDEPSGQGISLGCRDIIVK</sequence>
<name>A0A6J7RRS8_9ZZZZ</name>
<dbReference type="EMBL" id="CAFBPW010000057">
    <property type="protein sequence ID" value="CAB5031633.1"/>
    <property type="molecule type" value="Genomic_DNA"/>
</dbReference>
<gene>
    <name evidence="2" type="ORF">UFOPK4173_00679</name>
</gene>
<protein>
    <submittedName>
        <fullName evidence="2">Unannotated protein</fullName>
    </submittedName>
</protein>
<reference evidence="2" key="1">
    <citation type="submission" date="2020-05" db="EMBL/GenBank/DDBJ databases">
        <authorList>
            <person name="Chiriac C."/>
            <person name="Salcher M."/>
            <person name="Ghai R."/>
            <person name="Kavagutti S V."/>
        </authorList>
    </citation>
    <scope>NUCLEOTIDE SEQUENCE</scope>
</reference>
<organism evidence="2">
    <name type="scientific">freshwater metagenome</name>
    <dbReference type="NCBI Taxonomy" id="449393"/>
    <lineage>
        <taxon>unclassified sequences</taxon>
        <taxon>metagenomes</taxon>
        <taxon>ecological metagenomes</taxon>
    </lineage>
</organism>
<dbReference type="AlphaFoldDB" id="A0A6J7RRS8"/>
<feature type="region of interest" description="Disordered" evidence="1">
    <location>
        <begin position="1"/>
        <end position="21"/>
    </location>
</feature>